<proteinExistence type="predicted"/>
<dbReference type="PANTHER" id="PTHR10933">
    <property type="entry name" value="IMMUNOGLOBULIN-BINDING PROTEIN 1"/>
    <property type="match status" value="1"/>
</dbReference>
<dbReference type="InterPro" id="IPR038511">
    <property type="entry name" value="TAP42/TAP46-like_sf"/>
</dbReference>
<dbReference type="OrthoDB" id="10261753at2759"/>
<name>A0A1L0CYF7_9ASCO</name>
<dbReference type="VEuPathDB" id="FungiDB:HGUI_02135"/>
<dbReference type="Gene3D" id="1.25.40.540">
    <property type="entry name" value="TAP42-like family"/>
    <property type="match status" value="1"/>
</dbReference>
<dbReference type="Pfam" id="PF04177">
    <property type="entry name" value="TAP42"/>
    <property type="match status" value="1"/>
</dbReference>
<dbReference type="PANTHER" id="PTHR10933:SF9">
    <property type="entry name" value="IMMUNOGLOBULIN-BINDING PROTEIN 1"/>
    <property type="match status" value="1"/>
</dbReference>
<organism evidence="1 2">
    <name type="scientific">Hanseniaspora guilliermondii</name>
    <dbReference type="NCBI Taxonomy" id="56406"/>
    <lineage>
        <taxon>Eukaryota</taxon>
        <taxon>Fungi</taxon>
        <taxon>Dikarya</taxon>
        <taxon>Ascomycota</taxon>
        <taxon>Saccharomycotina</taxon>
        <taxon>Saccharomycetes</taxon>
        <taxon>Saccharomycodales</taxon>
        <taxon>Saccharomycodaceae</taxon>
        <taxon>Hanseniaspora</taxon>
    </lineage>
</organism>
<dbReference type="Proteomes" id="UP000183365">
    <property type="component" value="Unassembled WGS sequence"/>
</dbReference>
<dbReference type="InterPro" id="IPR007304">
    <property type="entry name" value="TAP46-like"/>
</dbReference>
<dbReference type="GO" id="GO:0005829">
    <property type="term" value="C:cytosol"/>
    <property type="evidence" value="ECO:0007669"/>
    <property type="project" value="TreeGrafter"/>
</dbReference>
<dbReference type="GO" id="GO:0009966">
    <property type="term" value="P:regulation of signal transduction"/>
    <property type="evidence" value="ECO:0007669"/>
    <property type="project" value="InterPro"/>
</dbReference>
<dbReference type="GO" id="GO:0051721">
    <property type="term" value="F:protein phosphatase 2A binding"/>
    <property type="evidence" value="ECO:0007669"/>
    <property type="project" value="TreeGrafter"/>
</dbReference>
<dbReference type="EMBL" id="FQNF01000034">
    <property type="protein sequence ID" value="SGZ39935.1"/>
    <property type="molecule type" value="Genomic_DNA"/>
</dbReference>
<protein>
    <recommendedName>
        <fullName evidence="3">Type 2A phosphatase-associated protein 42</fullName>
    </recommendedName>
</protein>
<gene>
    <name evidence="1" type="ORF">HGUI_02135</name>
</gene>
<keyword evidence="2" id="KW-1185">Reference proteome</keyword>
<dbReference type="AlphaFoldDB" id="A0A1L0CYF7"/>
<reference evidence="2" key="1">
    <citation type="submission" date="2016-11" db="EMBL/GenBank/DDBJ databases">
        <authorList>
            <person name="Guldener U."/>
        </authorList>
    </citation>
    <scope>NUCLEOTIDE SEQUENCE [LARGE SCALE GENOMIC DNA]</scope>
</reference>
<evidence type="ECO:0000313" key="1">
    <source>
        <dbReference type="EMBL" id="SGZ39935.1"/>
    </source>
</evidence>
<dbReference type="GO" id="GO:0035303">
    <property type="term" value="P:regulation of dephosphorylation"/>
    <property type="evidence" value="ECO:0007669"/>
    <property type="project" value="TreeGrafter"/>
</dbReference>
<sequence length="447" mass="53137">MAIDTNATYEDIELSLSNYTELENYIQHVFIRPKTMMRNDSEDFQDSITKIMKYIDKIIKYIDYTEKEENDDEGLKNSINIVKLKYYNMYYFKHCLAMRKQAIIKTDDKEELKKLQNMKNFFRAKFLVESNIFGLEYLERLSNKNIIQGKKASGLATVKKIFQENENIKNIDYNKAKGLWNDVFPNDRDAKMANYKFKKMINQQVDEFEFQLKKKIPGLFDPSVDPEEQESMLDRLDDEVKVQYHMLIILHLQKYSIQCISNIDANIQEIEILSQFLTEEAINGFYRERDEYQQKNESLYDKDDKLDTQVITKQNIDRIYGKNYSNVNFDLKHEQINKLKNKVKGFGQYAPTQSLDELLEEELSQGRFTTQDGKKLTFDDIKDGNYFKKKAQQEMKNNDVDSLRLTEEEVNEDNYDYLDRKTYEARYWDDFKESVTKGSGNMGRRKG</sequence>
<accession>A0A1L0CYF7</accession>
<evidence type="ECO:0008006" key="3">
    <source>
        <dbReference type="Google" id="ProtNLM"/>
    </source>
</evidence>
<evidence type="ECO:0000313" key="2">
    <source>
        <dbReference type="Proteomes" id="UP000183365"/>
    </source>
</evidence>